<evidence type="ECO:0000256" key="1">
    <source>
        <dbReference type="SAM" id="MobiDB-lite"/>
    </source>
</evidence>
<keyword evidence="3" id="KW-1185">Reference proteome</keyword>
<dbReference type="Proteomes" id="UP001271249">
    <property type="component" value="Unassembled WGS sequence"/>
</dbReference>
<comment type="caution">
    <text evidence="2">The sequence shown here is derived from an EMBL/GenBank/DDBJ whole genome shotgun (WGS) entry which is preliminary data.</text>
</comment>
<dbReference type="RefSeq" id="WP_320228591.1">
    <property type="nucleotide sequence ID" value="NZ_JAVIJC010000030.1"/>
</dbReference>
<reference evidence="2 3" key="1">
    <citation type="submission" date="2023-08" db="EMBL/GenBank/DDBJ databases">
        <title>Implementing the SeqCode for naming new Mesorhizobium species isolated from Vachellia karroo root nodules.</title>
        <authorList>
            <person name="Van Lill M."/>
        </authorList>
    </citation>
    <scope>NUCLEOTIDE SEQUENCE [LARGE SCALE GENOMIC DNA]</scope>
    <source>
        <strain evidence="2 3">VK22B</strain>
    </source>
</reference>
<sequence length="65" mass="7046">MAKTARLPMRIIIRQSAAFFAPCQEISADAGLRGGPETIQTSDLPIFQTASDDINEQPPAMKDGR</sequence>
<feature type="compositionally biased region" description="Polar residues" evidence="1">
    <location>
        <begin position="38"/>
        <end position="52"/>
    </location>
</feature>
<organism evidence="2 3">
    <name type="scientific">Mesorhizobium captivum</name>
    <dbReference type="NCBI Taxonomy" id="3072319"/>
    <lineage>
        <taxon>Bacteria</taxon>
        <taxon>Pseudomonadati</taxon>
        <taxon>Pseudomonadota</taxon>
        <taxon>Alphaproteobacteria</taxon>
        <taxon>Hyphomicrobiales</taxon>
        <taxon>Phyllobacteriaceae</taxon>
        <taxon>Mesorhizobium</taxon>
    </lineage>
</organism>
<evidence type="ECO:0000313" key="2">
    <source>
        <dbReference type="EMBL" id="MDX8494797.1"/>
    </source>
</evidence>
<name>A0ABU4ZA18_9HYPH</name>
<gene>
    <name evidence="2" type="ORF">RFN29_24845</name>
</gene>
<dbReference type="EMBL" id="JAVIJC010000030">
    <property type="protein sequence ID" value="MDX8494797.1"/>
    <property type="molecule type" value="Genomic_DNA"/>
</dbReference>
<protein>
    <submittedName>
        <fullName evidence="2">Uncharacterized protein</fullName>
    </submittedName>
</protein>
<proteinExistence type="predicted"/>
<feature type="region of interest" description="Disordered" evidence="1">
    <location>
        <begin position="31"/>
        <end position="65"/>
    </location>
</feature>
<evidence type="ECO:0000313" key="3">
    <source>
        <dbReference type="Proteomes" id="UP001271249"/>
    </source>
</evidence>
<accession>A0ABU4ZA18</accession>